<name>A0AAV5TPQ3_9BILA</name>
<dbReference type="GO" id="GO:0000724">
    <property type="term" value="P:double-strand break repair via homologous recombination"/>
    <property type="evidence" value="ECO:0007669"/>
    <property type="project" value="TreeGrafter"/>
</dbReference>
<dbReference type="Proteomes" id="UP001432027">
    <property type="component" value="Unassembled WGS sequence"/>
</dbReference>
<feature type="non-terminal residue" evidence="3">
    <location>
        <position position="196"/>
    </location>
</feature>
<dbReference type="EMBL" id="BTSX01000004">
    <property type="protein sequence ID" value="GMS96357.1"/>
    <property type="molecule type" value="Genomic_DNA"/>
</dbReference>
<dbReference type="PANTHER" id="PTHR13356:SF0">
    <property type="entry name" value="SOSS COMPLEX SUBUNIT B HOMOLOG"/>
    <property type="match status" value="1"/>
</dbReference>
<dbReference type="FunFam" id="2.40.50.140:FF:000072">
    <property type="entry name" value="SOSS complex subunit B2"/>
    <property type="match status" value="1"/>
</dbReference>
<keyword evidence="1" id="KW-0238">DNA-binding</keyword>
<accession>A0AAV5TPQ3</accession>
<dbReference type="PANTHER" id="PTHR13356">
    <property type="entry name" value="OB FOLD NUCLEIC ACID BINDING PROTEIN-RELATED"/>
    <property type="match status" value="1"/>
</dbReference>
<evidence type="ECO:0000313" key="3">
    <source>
        <dbReference type="EMBL" id="GMS96357.1"/>
    </source>
</evidence>
<evidence type="ECO:0000313" key="4">
    <source>
        <dbReference type="Proteomes" id="UP001432027"/>
    </source>
</evidence>
<dbReference type="InterPro" id="IPR012340">
    <property type="entry name" value="NA-bd_OB-fold"/>
</dbReference>
<dbReference type="GO" id="GO:0070876">
    <property type="term" value="C:SOSS complex"/>
    <property type="evidence" value="ECO:0007669"/>
    <property type="project" value="TreeGrafter"/>
</dbReference>
<dbReference type="GO" id="GO:0010212">
    <property type="term" value="P:response to ionizing radiation"/>
    <property type="evidence" value="ECO:0007669"/>
    <property type="project" value="TreeGrafter"/>
</dbReference>
<dbReference type="InterPro" id="IPR051231">
    <property type="entry name" value="SOSS-B"/>
</dbReference>
<reference evidence="3" key="1">
    <citation type="submission" date="2023-10" db="EMBL/GenBank/DDBJ databases">
        <title>Genome assembly of Pristionchus species.</title>
        <authorList>
            <person name="Yoshida K."/>
            <person name="Sommer R.J."/>
        </authorList>
    </citation>
    <scope>NUCLEOTIDE SEQUENCE</scope>
    <source>
        <strain evidence="3">RS0144</strain>
    </source>
</reference>
<dbReference type="GO" id="GO:0003677">
    <property type="term" value="F:DNA binding"/>
    <property type="evidence" value="ECO:0007669"/>
    <property type="project" value="UniProtKB-KW"/>
</dbReference>
<proteinExistence type="predicted"/>
<feature type="compositionally biased region" description="Basic and acidic residues" evidence="2">
    <location>
        <begin position="176"/>
        <end position="188"/>
    </location>
</feature>
<evidence type="ECO:0000256" key="2">
    <source>
        <dbReference type="SAM" id="MobiDB-lite"/>
    </source>
</evidence>
<feature type="region of interest" description="Disordered" evidence="2">
    <location>
        <begin position="136"/>
        <end position="196"/>
    </location>
</feature>
<dbReference type="Gene3D" id="2.40.50.140">
    <property type="entry name" value="Nucleic acid-binding proteins"/>
    <property type="match status" value="1"/>
</dbReference>
<gene>
    <name evidence="3" type="ORF">PENTCL1PPCAC_18532</name>
</gene>
<organism evidence="3 4">
    <name type="scientific">Pristionchus entomophagus</name>
    <dbReference type="NCBI Taxonomy" id="358040"/>
    <lineage>
        <taxon>Eukaryota</taxon>
        <taxon>Metazoa</taxon>
        <taxon>Ecdysozoa</taxon>
        <taxon>Nematoda</taxon>
        <taxon>Chromadorea</taxon>
        <taxon>Rhabditida</taxon>
        <taxon>Rhabditina</taxon>
        <taxon>Diplogasteromorpha</taxon>
        <taxon>Diplogasteroidea</taxon>
        <taxon>Neodiplogasteridae</taxon>
        <taxon>Pristionchus</taxon>
    </lineage>
</organism>
<keyword evidence="4" id="KW-1185">Reference proteome</keyword>
<dbReference type="GO" id="GO:0044818">
    <property type="term" value="P:mitotic G2/M transition checkpoint"/>
    <property type="evidence" value="ECO:0007669"/>
    <property type="project" value="TreeGrafter"/>
</dbReference>
<protein>
    <submittedName>
        <fullName evidence="3">Uncharacterized protein</fullName>
    </submittedName>
</protein>
<dbReference type="SUPFAM" id="SSF50249">
    <property type="entry name" value="Nucleic acid-binding proteins"/>
    <property type="match status" value="1"/>
</dbReference>
<sequence>MQVPLDFKPTPIKELTPNMQTVNCHFIVVEKTPAMGFRNASGEFTTVRVADPTGSINLNFPVAEYGDGVQPGDICKLKNGHTTFFRGCLALQCGKNGELFKINEFTMVFSESPNMSDYNSEWAVQFPAKTRVSLGVPDDSNSTPVIGAPPRINAQPLMNLLPPGPSSQGGQSSAPRDPRAAKRYHDPRSAAAAAAR</sequence>
<comment type="caution">
    <text evidence="3">The sequence shown here is derived from an EMBL/GenBank/DDBJ whole genome shotgun (WGS) entry which is preliminary data.</text>
</comment>
<dbReference type="GO" id="GO:0005694">
    <property type="term" value="C:chromosome"/>
    <property type="evidence" value="ECO:0007669"/>
    <property type="project" value="UniProtKB-ARBA"/>
</dbReference>
<dbReference type="AlphaFoldDB" id="A0AAV5TPQ3"/>
<evidence type="ECO:0000256" key="1">
    <source>
        <dbReference type="ARBA" id="ARBA00023125"/>
    </source>
</evidence>